<evidence type="ECO:0000259" key="6">
    <source>
        <dbReference type="Pfam" id="PF02900"/>
    </source>
</evidence>
<proteinExistence type="inferred from homology"/>
<evidence type="ECO:0000256" key="1">
    <source>
        <dbReference type="ARBA" id="ARBA00001947"/>
    </source>
</evidence>
<keyword evidence="5" id="KW-0560">Oxidoreductase</keyword>
<keyword evidence="8" id="KW-1185">Reference proteome</keyword>
<dbReference type="CDD" id="cd07363">
    <property type="entry name" value="45_DOPA_Dioxygenase"/>
    <property type="match status" value="1"/>
</dbReference>
<dbReference type="PANTHER" id="PTHR30096:SF0">
    <property type="entry name" value="4,5-DOPA DIOXYGENASE EXTRADIOL-LIKE PROTEIN"/>
    <property type="match status" value="1"/>
</dbReference>
<dbReference type="GO" id="GO:0016702">
    <property type="term" value="F:oxidoreductase activity, acting on single donors with incorporation of molecular oxygen, incorporation of two atoms of oxygen"/>
    <property type="evidence" value="ECO:0007669"/>
    <property type="project" value="UniProtKB-ARBA"/>
</dbReference>
<feature type="domain" description="Extradiol ring-cleavage dioxygenase class III enzyme subunit B" evidence="6">
    <location>
        <begin position="5"/>
        <end position="283"/>
    </location>
</feature>
<dbReference type="OMA" id="EWGFDHG"/>
<dbReference type="InterPro" id="IPR014436">
    <property type="entry name" value="Extradiol_dOase_DODA"/>
</dbReference>
<name>A0A139B0H1_GONPJ</name>
<dbReference type="InterPro" id="IPR004183">
    <property type="entry name" value="Xdiol_dOase_suB"/>
</dbReference>
<evidence type="ECO:0000313" key="7">
    <source>
        <dbReference type="EMBL" id="KXS22467.1"/>
    </source>
</evidence>
<dbReference type="Gene3D" id="3.40.830.10">
    <property type="entry name" value="LigB-like"/>
    <property type="match status" value="1"/>
</dbReference>
<evidence type="ECO:0000256" key="4">
    <source>
        <dbReference type="ARBA" id="ARBA00022833"/>
    </source>
</evidence>
<organism evidence="7 8">
    <name type="scientific">Gonapodya prolifera (strain JEL478)</name>
    <name type="common">Monoblepharis prolifera</name>
    <dbReference type="NCBI Taxonomy" id="1344416"/>
    <lineage>
        <taxon>Eukaryota</taxon>
        <taxon>Fungi</taxon>
        <taxon>Fungi incertae sedis</taxon>
        <taxon>Chytridiomycota</taxon>
        <taxon>Chytridiomycota incertae sedis</taxon>
        <taxon>Monoblepharidomycetes</taxon>
        <taxon>Monoblepharidales</taxon>
        <taxon>Gonapodyaceae</taxon>
        <taxon>Gonapodya</taxon>
    </lineage>
</organism>
<evidence type="ECO:0000256" key="2">
    <source>
        <dbReference type="ARBA" id="ARBA00007581"/>
    </source>
</evidence>
<dbReference type="STRING" id="1344416.A0A139B0H1"/>
<dbReference type="AlphaFoldDB" id="A0A139B0H1"/>
<keyword evidence="4" id="KW-0862">Zinc</keyword>
<protein>
    <submittedName>
        <fullName evidence="7">Extradiol aromatic ring-opening dioxygenase</fullName>
    </submittedName>
</protein>
<dbReference type="PIRSF" id="PIRSF006157">
    <property type="entry name" value="Doxgns_DODA"/>
    <property type="match status" value="1"/>
</dbReference>
<evidence type="ECO:0000313" key="8">
    <source>
        <dbReference type="Proteomes" id="UP000070544"/>
    </source>
</evidence>
<dbReference type="Proteomes" id="UP000070544">
    <property type="component" value="Unassembled WGS sequence"/>
</dbReference>
<dbReference type="OrthoDB" id="7396853at2759"/>
<dbReference type="Pfam" id="PF02900">
    <property type="entry name" value="LigB"/>
    <property type="match status" value="1"/>
</dbReference>
<dbReference type="SUPFAM" id="SSF53213">
    <property type="entry name" value="LigB-like"/>
    <property type="match status" value="1"/>
</dbReference>
<evidence type="ECO:0000256" key="3">
    <source>
        <dbReference type="ARBA" id="ARBA00022723"/>
    </source>
</evidence>
<evidence type="ECO:0000256" key="5">
    <source>
        <dbReference type="ARBA" id="ARBA00023002"/>
    </source>
</evidence>
<comment type="cofactor">
    <cofactor evidence="1">
        <name>Zn(2+)</name>
        <dbReference type="ChEBI" id="CHEBI:29105"/>
    </cofactor>
</comment>
<comment type="similarity">
    <text evidence="2">Belongs to the DODA-type extradiol aromatic ring-opening dioxygenase family.</text>
</comment>
<dbReference type="GO" id="GO:0008198">
    <property type="term" value="F:ferrous iron binding"/>
    <property type="evidence" value="ECO:0007669"/>
    <property type="project" value="InterPro"/>
</dbReference>
<reference evidence="7 8" key="1">
    <citation type="journal article" date="2015" name="Genome Biol. Evol.">
        <title>Phylogenomic analyses indicate that early fungi evolved digesting cell walls of algal ancestors of land plants.</title>
        <authorList>
            <person name="Chang Y."/>
            <person name="Wang S."/>
            <person name="Sekimoto S."/>
            <person name="Aerts A.L."/>
            <person name="Choi C."/>
            <person name="Clum A."/>
            <person name="LaButti K.M."/>
            <person name="Lindquist E.A."/>
            <person name="Yee Ngan C."/>
            <person name="Ohm R.A."/>
            <person name="Salamov A.A."/>
            <person name="Grigoriev I.V."/>
            <person name="Spatafora J.W."/>
            <person name="Berbee M.L."/>
        </authorList>
    </citation>
    <scope>NUCLEOTIDE SEQUENCE [LARGE SCALE GENOMIC DNA]</scope>
    <source>
        <strain evidence="7 8">JEL478</strain>
    </source>
</reference>
<dbReference type="PANTHER" id="PTHR30096">
    <property type="entry name" value="4,5-DOPA DIOXYGENASE EXTRADIOL-LIKE PROTEIN"/>
    <property type="match status" value="1"/>
</dbReference>
<sequence>MRLPAFFINHGPPSLGAPEFESSPTVGVWRAIGKLIHEQWRQSQVKGVVMVSAHWRAAGIEVTSAENPAIFHDFNGFPSVSNLSYSPRGSTTLATQLAKFFDSSPIPCSLNPLRAFDHGAWCPLLQMLPEADVPVFEMSIASHHNPAWHFAVGIVLRQVRDEGYIVVGSGGSVHNLAALDDEEVFQESVLPPLMKSSEQFYNPMKHSGSAADVESWALDFERDLVETLERAGADPKPLLSLAQSHPNLRRAHPTMDHLMPLLVVAGTAHADETVEQVWRSYICGGGLSLGVWSVGGV</sequence>
<dbReference type="EMBL" id="KQ965731">
    <property type="protein sequence ID" value="KXS22467.1"/>
    <property type="molecule type" value="Genomic_DNA"/>
</dbReference>
<keyword evidence="3" id="KW-0479">Metal-binding</keyword>
<gene>
    <name evidence="7" type="ORF">M427DRAFT_65420</name>
</gene>
<keyword evidence="7" id="KW-0223">Dioxygenase</keyword>
<accession>A0A139B0H1</accession>
<dbReference type="GO" id="GO:0008270">
    <property type="term" value="F:zinc ion binding"/>
    <property type="evidence" value="ECO:0007669"/>
    <property type="project" value="InterPro"/>
</dbReference>